<dbReference type="PROSITE" id="PS50887">
    <property type="entry name" value="GGDEF"/>
    <property type="match status" value="1"/>
</dbReference>
<proteinExistence type="predicted"/>
<dbReference type="InterPro" id="IPR000160">
    <property type="entry name" value="GGDEF_dom"/>
</dbReference>
<name>X1RSH8_9ZZZZ</name>
<dbReference type="PANTHER" id="PTHR46663:SF2">
    <property type="entry name" value="GGDEF DOMAIN-CONTAINING PROTEIN"/>
    <property type="match status" value="1"/>
</dbReference>
<sequence>MLDALEDDDIKTAETEIGDKVISLTFAPIVEKGFVNVYGLDITERKKAEKQLKELARIDSLTGCYRRRYGLELLDRQIKLSHRSKSPLLLTFLDVDDFKSINDIFG</sequence>
<evidence type="ECO:0000259" key="1">
    <source>
        <dbReference type="PROSITE" id="PS50887"/>
    </source>
</evidence>
<dbReference type="AlphaFoldDB" id="X1RSH8"/>
<dbReference type="InterPro" id="IPR052163">
    <property type="entry name" value="DGC-Regulatory_Protein"/>
</dbReference>
<dbReference type="EMBL" id="BARW01003352">
    <property type="protein sequence ID" value="GAI66145.1"/>
    <property type="molecule type" value="Genomic_DNA"/>
</dbReference>
<dbReference type="Pfam" id="PF00990">
    <property type="entry name" value="GGDEF"/>
    <property type="match status" value="1"/>
</dbReference>
<accession>X1RSH8</accession>
<feature type="non-terminal residue" evidence="2">
    <location>
        <position position="106"/>
    </location>
</feature>
<reference evidence="2" key="1">
    <citation type="journal article" date="2014" name="Front. Microbiol.">
        <title>High frequency of phylogenetically diverse reductive dehalogenase-homologous genes in deep subseafloor sedimentary metagenomes.</title>
        <authorList>
            <person name="Kawai M."/>
            <person name="Futagami T."/>
            <person name="Toyoda A."/>
            <person name="Takaki Y."/>
            <person name="Nishi S."/>
            <person name="Hori S."/>
            <person name="Arai W."/>
            <person name="Tsubouchi T."/>
            <person name="Morono Y."/>
            <person name="Uchiyama I."/>
            <person name="Ito T."/>
            <person name="Fujiyama A."/>
            <person name="Inagaki F."/>
            <person name="Takami H."/>
        </authorList>
    </citation>
    <scope>NUCLEOTIDE SEQUENCE</scope>
    <source>
        <strain evidence="2">Expedition CK06-06</strain>
    </source>
</reference>
<feature type="domain" description="GGDEF" evidence="1">
    <location>
        <begin position="86"/>
        <end position="106"/>
    </location>
</feature>
<dbReference type="InterPro" id="IPR043128">
    <property type="entry name" value="Rev_trsase/Diguanyl_cyclase"/>
</dbReference>
<comment type="caution">
    <text evidence="2">The sequence shown here is derived from an EMBL/GenBank/DDBJ whole genome shotgun (WGS) entry which is preliminary data.</text>
</comment>
<dbReference type="InterPro" id="IPR029787">
    <property type="entry name" value="Nucleotide_cyclase"/>
</dbReference>
<protein>
    <recommendedName>
        <fullName evidence="1">GGDEF domain-containing protein</fullName>
    </recommendedName>
</protein>
<dbReference type="SUPFAM" id="SSF55073">
    <property type="entry name" value="Nucleotide cyclase"/>
    <property type="match status" value="1"/>
</dbReference>
<evidence type="ECO:0000313" key="2">
    <source>
        <dbReference type="EMBL" id="GAI66145.1"/>
    </source>
</evidence>
<dbReference type="PANTHER" id="PTHR46663">
    <property type="entry name" value="DIGUANYLATE CYCLASE DGCT-RELATED"/>
    <property type="match status" value="1"/>
</dbReference>
<organism evidence="2">
    <name type="scientific">marine sediment metagenome</name>
    <dbReference type="NCBI Taxonomy" id="412755"/>
    <lineage>
        <taxon>unclassified sequences</taxon>
        <taxon>metagenomes</taxon>
        <taxon>ecological metagenomes</taxon>
    </lineage>
</organism>
<gene>
    <name evidence="2" type="ORF">S12H4_08616</name>
</gene>
<dbReference type="NCBIfam" id="TIGR00254">
    <property type="entry name" value="GGDEF"/>
    <property type="match status" value="1"/>
</dbReference>
<dbReference type="Gene3D" id="3.30.70.270">
    <property type="match status" value="1"/>
</dbReference>